<evidence type="ECO:0000313" key="1">
    <source>
        <dbReference type="EMBL" id="OAG75965.1"/>
    </source>
</evidence>
<sequence length="185" mass="20575">MRKLLLASALGVLSCFSIGHSQTANTPKLTQWGVTLAEVVTPACSTTVTIDQPTFAANVQDMVDSDIFSKKVSPTLGNVAPHYLMNVFEAETAPYIVRSLFMRNPDVNTCHFVFQYVNPDDYGNDTTHRMLSFDFTRAIFQKVNWGRFNVDNLRKIAPNFKGDVAFGKLLSDESIAAMLDLKSNE</sequence>
<evidence type="ECO:0000313" key="2">
    <source>
        <dbReference type="Proteomes" id="UP000077349"/>
    </source>
</evidence>
<reference evidence="1 2" key="1">
    <citation type="submission" date="2016-03" db="EMBL/GenBank/DDBJ databases">
        <title>Draft genome sequence of Acetobacter malorum CECT 7742, a strain isolated from strawberry vinegar.</title>
        <authorList>
            <person name="Sainz F."/>
            <person name="Mas A."/>
            <person name="Torija M.J."/>
        </authorList>
    </citation>
    <scope>NUCLEOTIDE SEQUENCE [LARGE SCALE GENOMIC DNA]</scope>
    <source>
        <strain evidence="1 2">CECT 7742</strain>
    </source>
</reference>
<dbReference type="PATRIC" id="fig|178901.10.peg.1808"/>
<dbReference type="AlphaFoldDB" id="A0A087PKF9"/>
<name>A0A087PKF9_9PROT</name>
<comment type="caution">
    <text evidence="1">The sequence shown here is derived from an EMBL/GenBank/DDBJ whole genome shotgun (WGS) entry which is preliminary data.</text>
</comment>
<accession>A0A087PKF9</accession>
<protein>
    <submittedName>
        <fullName evidence="1">Uncharacterized protein</fullName>
    </submittedName>
</protein>
<dbReference type="EMBL" id="LVHD01000018">
    <property type="protein sequence ID" value="OAG75965.1"/>
    <property type="molecule type" value="Genomic_DNA"/>
</dbReference>
<dbReference type="Proteomes" id="UP000077349">
    <property type="component" value="Unassembled WGS sequence"/>
</dbReference>
<proteinExistence type="predicted"/>
<gene>
    <name evidence="1" type="ORF">Amal_01735</name>
</gene>
<organism evidence="1 2">
    <name type="scientific">Acetobacter malorum</name>
    <dbReference type="NCBI Taxonomy" id="178901"/>
    <lineage>
        <taxon>Bacteria</taxon>
        <taxon>Pseudomonadati</taxon>
        <taxon>Pseudomonadota</taxon>
        <taxon>Alphaproteobacteria</taxon>
        <taxon>Acetobacterales</taxon>
        <taxon>Acetobacteraceae</taxon>
        <taxon>Acetobacter</taxon>
    </lineage>
</organism>
<dbReference type="PROSITE" id="PS51257">
    <property type="entry name" value="PROKAR_LIPOPROTEIN"/>
    <property type="match status" value="1"/>
</dbReference>